<accession>A0ABU0XAP5</accession>
<dbReference type="Gene3D" id="3.90.660.10">
    <property type="match status" value="1"/>
</dbReference>
<dbReference type="Proteomes" id="UP001225605">
    <property type="component" value="Unassembled WGS sequence"/>
</dbReference>
<dbReference type="SUPFAM" id="SSF51905">
    <property type="entry name" value="FAD/NAD(P)-binding domain"/>
    <property type="match status" value="1"/>
</dbReference>
<dbReference type="InterPro" id="IPR036188">
    <property type="entry name" value="FAD/NAD-bd_sf"/>
</dbReference>
<evidence type="ECO:0000313" key="3">
    <source>
        <dbReference type="Proteomes" id="UP001225605"/>
    </source>
</evidence>
<gene>
    <name evidence="2" type="ORF">CKY47_32990</name>
</gene>
<name>A0ABU0XAP5_9PSEU</name>
<dbReference type="PRINTS" id="PR00419">
    <property type="entry name" value="ADXRDTASE"/>
</dbReference>
<dbReference type="EMBL" id="NSDM01000020">
    <property type="protein sequence ID" value="MDQ2588692.1"/>
    <property type="molecule type" value="Genomic_DNA"/>
</dbReference>
<dbReference type="InterPro" id="IPR002937">
    <property type="entry name" value="Amino_oxidase"/>
</dbReference>
<comment type="caution">
    <text evidence="2">The sequence shown here is derived from an EMBL/GenBank/DDBJ whole genome shotgun (WGS) entry which is preliminary data.</text>
</comment>
<evidence type="ECO:0000313" key="2">
    <source>
        <dbReference type="EMBL" id="MDQ2588692.1"/>
    </source>
</evidence>
<dbReference type="Pfam" id="PF13450">
    <property type="entry name" value="NAD_binding_8"/>
    <property type="match status" value="1"/>
</dbReference>
<feature type="domain" description="Amine oxidase" evidence="1">
    <location>
        <begin position="91"/>
        <end position="263"/>
    </location>
</feature>
<reference evidence="2 3" key="1">
    <citation type="submission" date="2017-06" db="EMBL/GenBank/DDBJ databases">
        <title>Cultured bacterium strain Saccharothrix yanglingensis Hhs.015.</title>
        <authorList>
            <person name="Xia Y."/>
        </authorList>
    </citation>
    <scope>NUCLEOTIDE SEQUENCE [LARGE SCALE GENOMIC DNA]</scope>
    <source>
        <strain evidence="2 3">Hhs.015</strain>
    </source>
</reference>
<protein>
    <submittedName>
        <fullName evidence="2">NAD/FAD-dependent oxidoreductase</fullName>
    </submittedName>
</protein>
<dbReference type="Gene3D" id="3.50.50.60">
    <property type="entry name" value="FAD/NAD(P)-binding domain"/>
    <property type="match status" value="1"/>
</dbReference>
<dbReference type="Pfam" id="PF01593">
    <property type="entry name" value="Amino_oxidase"/>
    <property type="match status" value="1"/>
</dbReference>
<dbReference type="PANTHER" id="PTHR16128">
    <property type="entry name" value="FAD/NAD(P)-BINDING OXIDOREDUCTASE FAMILY PROTEIN"/>
    <property type="match status" value="1"/>
</dbReference>
<organism evidence="2 3">
    <name type="scientific">Saccharothrix yanglingensis</name>
    <dbReference type="NCBI Taxonomy" id="659496"/>
    <lineage>
        <taxon>Bacteria</taxon>
        <taxon>Bacillati</taxon>
        <taxon>Actinomycetota</taxon>
        <taxon>Actinomycetes</taxon>
        <taxon>Pseudonocardiales</taxon>
        <taxon>Pseudonocardiaceae</taxon>
        <taxon>Saccharothrix</taxon>
    </lineage>
</organism>
<evidence type="ECO:0000259" key="1">
    <source>
        <dbReference type="Pfam" id="PF01593"/>
    </source>
</evidence>
<keyword evidence="3" id="KW-1185">Reference proteome</keyword>
<sequence>MGVVVVGAGIAGVACARALADSGIAVRVLERAPVVGGRMATKRYGGRRVDIGAGYFTVSDDRFAAVVTRWQGAGLAREWTDTLAVHSAGGVSHTTGPVRWAASGGLRSLVADLASGLDVVTGHAVEWVGPGPRVDDTPTDAVVLAMPGPQALRLLDLRLGGARTAARAQDWLPSLVATLEYPTRDWAPFHGAFVNDDPVLTTLFDDGSRRGDDAPVLVAHTGDAFAGQYVAAAAAAAEDVEAAVRDLLHLSEAAVRVHVHRWTFARPATPGTATFHLDDDLIGIAGDAWGSPKVETAWLSGTLLGEALATRLR</sequence>
<dbReference type="PANTHER" id="PTHR16128:SF5">
    <property type="entry name" value="FAD_NAD(P)-BINDING OXIDOREDUCTASE FAMILY PROTEIN"/>
    <property type="match status" value="1"/>
</dbReference>
<proteinExistence type="predicted"/>